<reference evidence="1" key="1">
    <citation type="submission" date="2021-06" db="EMBL/GenBank/DDBJ databases">
        <authorList>
            <person name="Kallberg Y."/>
            <person name="Tangrot J."/>
            <person name="Rosling A."/>
        </authorList>
    </citation>
    <scope>NUCLEOTIDE SEQUENCE</scope>
    <source>
        <strain evidence="1">MA461A</strain>
    </source>
</reference>
<evidence type="ECO:0000313" key="1">
    <source>
        <dbReference type="EMBL" id="CAG8808041.1"/>
    </source>
</evidence>
<sequence>MPKQSKTNGIRNHNKIPLSVNFPNIDFAIISLIYSNYKTMFELNQVKYDEAKKILTAESG</sequence>
<feature type="non-terminal residue" evidence="1">
    <location>
        <position position="60"/>
    </location>
</feature>
<organism evidence="1 2">
    <name type="scientific">Racocetra persica</name>
    <dbReference type="NCBI Taxonomy" id="160502"/>
    <lineage>
        <taxon>Eukaryota</taxon>
        <taxon>Fungi</taxon>
        <taxon>Fungi incertae sedis</taxon>
        <taxon>Mucoromycota</taxon>
        <taxon>Glomeromycotina</taxon>
        <taxon>Glomeromycetes</taxon>
        <taxon>Diversisporales</taxon>
        <taxon>Gigasporaceae</taxon>
        <taxon>Racocetra</taxon>
    </lineage>
</organism>
<protein>
    <submittedName>
        <fullName evidence="1">2979_t:CDS:1</fullName>
    </submittedName>
</protein>
<dbReference type="Proteomes" id="UP000789920">
    <property type="component" value="Unassembled WGS sequence"/>
</dbReference>
<dbReference type="EMBL" id="CAJVQC010068352">
    <property type="protein sequence ID" value="CAG8808041.1"/>
    <property type="molecule type" value="Genomic_DNA"/>
</dbReference>
<name>A0ACA9RSW4_9GLOM</name>
<comment type="caution">
    <text evidence="1">The sequence shown here is derived from an EMBL/GenBank/DDBJ whole genome shotgun (WGS) entry which is preliminary data.</text>
</comment>
<proteinExistence type="predicted"/>
<evidence type="ECO:0000313" key="2">
    <source>
        <dbReference type="Proteomes" id="UP000789920"/>
    </source>
</evidence>
<keyword evidence="2" id="KW-1185">Reference proteome</keyword>
<gene>
    <name evidence="1" type="ORF">RPERSI_LOCUS22524</name>
</gene>
<accession>A0ACA9RSW4</accession>